<organism evidence="1 2">
    <name type="scientific">Smallanthus sonchifolius</name>
    <dbReference type="NCBI Taxonomy" id="185202"/>
    <lineage>
        <taxon>Eukaryota</taxon>
        <taxon>Viridiplantae</taxon>
        <taxon>Streptophyta</taxon>
        <taxon>Embryophyta</taxon>
        <taxon>Tracheophyta</taxon>
        <taxon>Spermatophyta</taxon>
        <taxon>Magnoliopsida</taxon>
        <taxon>eudicotyledons</taxon>
        <taxon>Gunneridae</taxon>
        <taxon>Pentapetalae</taxon>
        <taxon>asterids</taxon>
        <taxon>campanulids</taxon>
        <taxon>Asterales</taxon>
        <taxon>Asteraceae</taxon>
        <taxon>Asteroideae</taxon>
        <taxon>Heliantheae alliance</taxon>
        <taxon>Millerieae</taxon>
        <taxon>Smallanthus</taxon>
    </lineage>
</organism>
<name>A0ACB8XWA5_9ASTR</name>
<reference evidence="2" key="1">
    <citation type="journal article" date="2022" name="Mol. Ecol. Resour.">
        <title>The genomes of chicory, endive, great burdock and yacon provide insights into Asteraceae palaeo-polyploidization history and plant inulin production.</title>
        <authorList>
            <person name="Fan W."/>
            <person name="Wang S."/>
            <person name="Wang H."/>
            <person name="Wang A."/>
            <person name="Jiang F."/>
            <person name="Liu H."/>
            <person name="Zhao H."/>
            <person name="Xu D."/>
            <person name="Zhang Y."/>
        </authorList>
    </citation>
    <scope>NUCLEOTIDE SEQUENCE [LARGE SCALE GENOMIC DNA]</scope>
    <source>
        <strain evidence="2">cv. Yunnan</strain>
    </source>
</reference>
<accession>A0ACB8XWA5</accession>
<evidence type="ECO:0000313" key="1">
    <source>
        <dbReference type="EMBL" id="KAI3675777.1"/>
    </source>
</evidence>
<protein>
    <submittedName>
        <fullName evidence="1">Uncharacterized protein</fullName>
    </submittedName>
</protein>
<comment type="caution">
    <text evidence="1">The sequence shown here is derived from an EMBL/GenBank/DDBJ whole genome shotgun (WGS) entry which is preliminary data.</text>
</comment>
<reference evidence="1 2" key="2">
    <citation type="journal article" date="2022" name="Mol. Ecol. Resour.">
        <title>The genomes of chicory, endive, great burdock and yacon provide insights into Asteraceae paleo-polyploidization history and plant inulin production.</title>
        <authorList>
            <person name="Fan W."/>
            <person name="Wang S."/>
            <person name="Wang H."/>
            <person name="Wang A."/>
            <person name="Jiang F."/>
            <person name="Liu H."/>
            <person name="Zhao H."/>
            <person name="Xu D."/>
            <person name="Zhang Y."/>
        </authorList>
    </citation>
    <scope>NUCLEOTIDE SEQUENCE [LARGE SCALE GENOMIC DNA]</scope>
    <source>
        <strain evidence="2">cv. Yunnan</strain>
        <tissue evidence="1">Leaves</tissue>
    </source>
</reference>
<keyword evidence="2" id="KW-1185">Reference proteome</keyword>
<evidence type="ECO:0000313" key="2">
    <source>
        <dbReference type="Proteomes" id="UP001056120"/>
    </source>
</evidence>
<dbReference type="Proteomes" id="UP001056120">
    <property type="component" value="Linkage Group LG29"/>
</dbReference>
<gene>
    <name evidence="1" type="ORF">L1987_85370</name>
</gene>
<proteinExistence type="predicted"/>
<sequence length="133" mass="15034">MKCVRSISVNSSSPSSICRCILRFAGGMICRSQVVQKIRFLSAVFVQSQAFQLLIKIWLHRIQLQCLANVSSGGCHLSTDYFFWLQNSGRDAVAKKSEIMFGRSQEAVTHEGEMIPKKLQPLLDQQVPFQKIK</sequence>
<dbReference type="EMBL" id="CM042046">
    <property type="protein sequence ID" value="KAI3675777.1"/>
    <property type="molecule type" value="Genomic_DNA"/>
</dbReference>